<evidence type="ECO:0000313" key="2">
    <source>
        <dbReference type="EMBL" id="RMU70882.1"/>
    </source>
</evidence>
<keyword evidence="1" id="KW-1133">Transmembrane helix</keyword>
<reference evidence="2 3" key="1">
    <citation type="submission" date="2018-08" db="EMBL/GenBank/DDBJ databases">
        <title>Recombination of ecologically and evolutionarily significant loci maintains genetic cohesion in the Pseudomonas syringae species complex.</title>
        <authorList>
            <person name="Dillon M."/>
            <person name="Thakur S."/>
            <person name="Almeida R.N.D."/>
            <person name="Weir B.S."/>
            <person name="Guttman D.S."/>
        </authorList>
    </citation>
    <scope>NUCLEOTIDE SEQUENCE [LARGE SCALE GENOMIC DNA]</scope>
    <source>
        <strain evidence="2 3">ICMP 11947</strain>
    </source>
</reference>
<keyword evidence="1" id="KW-0472">Membrane</keyword>
<organism evidence="2 3">
    <name type="scientific">Pseudomonas syringae pv. apii</name>
    <dbReference type="NCBI Taxonomy" id="81036"/>
    <lineage>
        <taxon>Bacteria</taxon>
        <taxon>Pseudomonadati</taxon>
        <taxon>Pseudomonadota</taxon>
        <taxon>Gammaproteobacteria</taxon>
        <taxon>Pseudomonadales</taxon>
        <taxon>Pseudomonadaceae</taxon>
        <taxon>Pseudomonas</taxon>
    </lineage>
</organism>
<feature type="transmembrane region" description="Helical" evidence="1">
    <location>
        <begin position="44"/>
        <end position="65"/>
    </location>
</feature>
<accession>A0A3M5WK60</accession>
<proteinExistence type="predicted"/>
<gene>
    <name evidence="2" type="ORF">ALP23_05284</name>
</gene>
<keyword evidence="1" id="KW-0812">Transmembrane</keyword>
<comment type="caution">
    <text evidence="2">The sequence shown here is derived from an EMBL/GenBank/DDBJ whole genome shotgun (WGS) entry which is preliminary data.</text>
</comment>
<name>A0A3M5WK60_9PSED</name>
<evidence type="ECO:0008006" key="4">
    <source>
        <dbReference type="Google" id="ProtNLM"/>
    </source>
</evidence>
<sequence length="162" mass="17626">MKTIACDARNLTSVSINLPCFREKMPQSGFNCVEACRRTFIWRLCMKLAAVVVLALAITGCATVSDIEHTPPTMNVMSGKNPQEYADCFAGKISSSRKPPLIEPRHDGLRVIVAQKLSKSPAAVVDIESRSGGSTIKVYERLANVPIRFRDVQNAAEACISG</sequence>
<dbReference type="EMBL" id="RBUG01000112">
    <property type="protein sequence ID" value="RMU70882.1"/>
    <property type="molecule type" value="Genomic_DNA"/>
</dbReference>
<evidence type="ECO:0000313" key="3">
    <source>
        <dbReference type="Proteomes" id="UP000271152"/>
    </source>
</evidence>
<dbReference type="Proteomes" id="UP000271152">
    <property type="component" value="Unassembled WGS sequence"/>
</dbReference>
<evidence type="ECO:0000256" key="1">
    <source>
        <dbReference type="SAM" id="Phobius"/>
    </source>
</evidence>
<protein>
    <recommendedName>
        <fullName evidence="4">Lipoprotein</fullName>
    </recommendedName>
</protein>
<dbReference type="AlphaFoldDB" id="A0A3M5WK60"/>